<reference evidence="7" key="2">
    <citation type="submission" date="2025-09" db="UniProtKB">
        <authorList>
            <consortium name="Ensembl"/>
        </authorList>
    </citation>
    <scope>IDENTIFICATION</scope>
</reference>
<dbReference type="Gene3D" id="2.60.40.10">
    <property type="entry name" value="Immunoglobulins"/>
    <property type="match status" value="2"/>
</dbReference>
<dbReference type="InterPro" id="IPR003598">
    <property type="entry name" value="Ig_sub2"/>
</dbReference>
<evidence type="ECO:0000256" key="3">
    <source>
        <dbReference type="ARBA" id="ARBA00022553"/>
    </source>
</evidence>
<dbReference type="PROSITE" id="PS50096">
    <property type="entry name" value="IQ"/>
    <property type="match status" value="1"/>
</dbReference>
<dbReference type="CDD" id="cd23767">
    <property type="entry name" value="IQCD"/>
    <property type="match status" value="1"/>
</dbReference>
<dbReference type="Ensembl" id="ENSOMET00000019206.1">
    <property type="protein sequence ID" value="ENSOMEP00000011979.1"/>
    <property type="gene ID" value="ENSOMEG00000013333.1"/>
</dbReference>
<keyword evidence="5" id="KW-0393">Immunoglobulin domain</keyword>
<dbReference type="PROSITE" id="PS50835">
    <property type="entry name" value="IG_LIKE"/>
    <property type="match status" value="2"/>
</dbReference>
<accession>A0A3B3C323</accession>
<keyword evidence="4" id="KW-1015">Disulfide bond</keyword>
<feature type="domain" description="Ig-like" evidence="6">
    <location>
        <begin position="29"/>
        <end position="66"/>
    </location>
</feature>
<feature type="domain" description="Ig-like" evidence="6">
    <location>
        <begin position="106"/>
        <end position="188"/>
    </location>
</feature>
<reference evidence="7" key="1">
    <citation type="submission" date="2025-08" db="UniProtKB">
        <authorList>
            <consortium name="Ensembl"/>
        </authorList>
    </citation>
    <scope>IDENTIFICATION</scope>
</reference>
<dbReference type="InterPro" id="IPR007110">
    <property type="entry name" value="Ig-like_dom"/>
</dbReference>
<evidence type="ECO:0000256" key="5">
    <source>
        <dbReference type="ARBA" id="ARBA00023319"/>
    </source>
</evidence>
<dbReference type="AlphaFoldDB" id="A0A3B3C323"/>
<dbReference type="InterPro" id="IPR003599">
    <property type="entry name" value="Ig_sub"/>
</dbReference>
<dbReference type="InterPro" id="IPR052385">
    <property type="entry name" value="Obscurin/Obscurin-like_Reg"/>
</dbReference>
<evidence type="ECO:0000256" key="1">
    <source>
        <dbReference type="ARBA" id="ARBA00004496"/>
    </source>
</evidence>
<dbReference type="PANTHER" id="PTHR35971:SF5">
    <property type="entry name" value="OBSCURIN LIKE CYTOSKELETAL ADAPTOR 1"/>
    <property type="match status" value="1"/>
</dbReference>
<comment type="subcellular location">
    <subcellularLocation>
        <location evidence="1">Cytoplasm</location>
    </subcellularLocation>
</comment>
<sequence length="228" mass="25730">KGMVELRSGRKYVIRQKGVVLSLTITSVPASFMVPLKSQEAEEGKSVTLVCELSKAGVPVQWLKDGVALTKEGKYEMNLEGKKALMTILNIQAAFKGYKTRKEMRPFFKEVFKTQNADLHGTLTLKCTVEGKPSSVRWLKNGQHITNDQRCRITTTENGECTLVIKNLIDSDSGVYTCEATNKFGSISYNVRAVGLCCKNRSNYKTDLQSVWISKTSYQLDQRFEYFR</sequence>
<dbReference type="SUPFAM" id="SSF48726">
    <property type="entry name" value="Immunoglobulin"/>
    <property type="match status" value="2"/>
</dbReference>
<evidence type="ECO:0000313" key="7">
    <source>
        <dbReference type="Ensembl" id="ENSOMEP00000011979.1"/>
    </source>
</evidence>
<protein>
    <recommendedName>
        <fullName evidence="6">Ig-like domain-containing protein</fullName>
    </recommendedName>
</protein>
<proteinExistence type="predicted"/>
<keyword evidence="3" id="KW-0597">Phosphoprotein</keyword>
<evidence type="ECO:0000256" key="4">
    <source>
        <dbReference type="ARBA" id="ARBA00023157"/>
    </source>
</evidence>
<dbReference type="InterPro" id="IPR013783">
    <property type="entry name" value="Ig-like_fold"/>
</dbReference>
<keyword evidence="8" id="KW-1185">Reference proteome</keyword>
<dbReference type="Proteomes" id="UP000261560">
    <property type="component" value="Unplaced"/>
</dbReference>
<dbReference type="Pfam" id="PF07679">
    <property type="entry name" value="I-set"/>
    <property type="match status" value="2"/>
</dbReference>
<dbReference type="InterPro" id="IPR036179">
    <property type="entry name" value="Ig-like_dom_sf"/>
</dbReference>
<dbReference type="SMART" id="SM00408">
    <property type="entry name" value="IGc2"/>
    <property type="match status" value="1"/>
</dbReference>
<evidence type="ECO:0000256" key="2">
    <source>
        <dbReference type="ARBA" id="ARBA00022490"/>
    </source>
</evidence>
<dbReference type="SMART" id="SM00409">
    <property type="entry name" value="IG"/>
    <property type="match status" value="2"/>
</dbReference>
<dbReference type="FunFam" id="2.60.40.10:FF:000032">
    <property type="entry name" value="palladin isoform X1"/>
    <property type="match status" value="1"/>
</dbReference>
<dbReference type="GeneTree" id="ENSGT00940000168428"/>
<keyword evidence="2" id="KW-0963">Cytoplasm</keyword>
<evidence type="ECO:0000259" key="6">
    <source>
        <dbReference type="PROSITE" id="PS50835"/>
    </source>
</evidence>
<name>A0A3B3C323_ORYME</name>
<dbReference type="InterPro" id="IPR013098">
    <property type="entry name" value="Ig_I-set"/>
</dbReference>
<organism evidence="7 8">
    <name type="scientific">Oryzias melastigma</name>
    <name type="common">Marine medaka</name>
    <dbReference type="NCBI Taxonomy" id="30732"/>
    <lineage>
        <taxon>Eukaryota</taxon>
        <taxon>Metazoa</taxon>
        <taxon>Chordata</taxon>
        <taxon>Craniata</taxon>
        <taxon>Vertebrata</taxon>
        <taxon>Euteleostomi</taxon>
        <taxon>Actinopterygii</taxon>
        <taxon>Neopterygii</taxon>
        <taxon>Teleostei</taxon>
        <taxon>Neoteleostei</taxon>
        <taxon>Acanthomorphata</taxon>
        <taxon>Ovalentaria</taxon>
        <taxon>Atherinomorphae</taxon>
        <taxon>Beloniformes</taxon>
        <taxon>Adrianichthyidae</taxon>
        <taxon>Oryziinae</taxon>
        <taxon>Oryzias</taxon>
    </lineage>
</organism>
<dbReference type="PANTHER" id="PTHR35971">
    <property type="entry name" value="SI:DKEY-31G6.6"/>
    <property type="match status" value="1"/>
</dbReference>
<dbReference type="GO" id="GO:0005737">
    <property type="term" value="C:cytoplasm"/>
    <property type="evidence" value="ECO:0007669"/>
    <property type="project" value="UniProtKB-SubCell"/>
</dbReference>
<evidence type="ECO:0000313" key="8">
    <source>
        <dbReference type="Proteomes" id="UP000261560"/>
    </source>
</evidence>